<organism evidence="1 2">
    <name type="scientific">Colletotrichum tabaci</name>
    <dbReference type="NCBI Taxonomy" id="1209068"/>
    <lineage>
        <taxon>Eukaryota</taxon>
        <taxon>Fungi</taxon>
        <taxon>Dikarya</taxon>
        <taxon>Ascomycota</taxon>
        <taxon>Pezizomycotina</taxon>
        <taxon>Sordariomycetes</taxon>
        <taxon>Hypocreomycetidae</taxon>
        <taxon>Glomerellales</taxon>
        <taxon>Glomerellaceae</taxon>
        <taxon>Colletotrichum</taxon>
        <taxon>Colletotrichum destructivum species complex</taxon>
    </lineage>
</organism>
<proteinExistence type="predicted"/>
<evidence type="ECO:0000313" key="2">
    <source>
        <dbReference type="Proteomes" id="UP001327957"/>
    </source>
</evidence>
<protein>
    <submittedName>
        <fullName evidence="1">Uncharacterized protein</fullName>
    </submittedName>
</protein>
<reference evidence="1 2" key="1">
    <citation type="submission" date="2023-04" db="EMBL/GenBank/DDBJ databases">
        <title>Colletotrichum tabacum stain YC1 causing leaf anthracnose on Nicotiana tabacum(L.) cv.</title>
        <authorList>
            <person name="Ji Z."/>
            <person name="Wang M."/>
            <person name="Zhang J."/>
            <person name="Wang N."/>
            <person name="Zhou Z."/>
        </authorList>
    </citation>
    <scope>NUCLEOTIDE SEQUENCE [LARGE SCALE GENOMIC DNA]</scope>
    <source>
        <strain evidence="1 2">YC1</strain>
    </source>
</reference>
<dbReference type="Proteomes" id="UP001327957">
    <property type="component" value="Unassembled WGS sequence"/>
</dbReference>
<evidence type="ECO:0000313" key="1">
    <source>
        <dbReference type="EMBL" id="KAK6206818.1"/>
    </source>
</evidence>
<sequence length="84" mass="9336">MNETAKPSVFTIDGNVVGTSTASHLAQLVVTALKGLESPREWRKPPRLALRNTFETVPGASRKDVWVPNGWRDEKQGLDQLVEH</sequence>
<keyword evidence="2" id="KW-1185">Reference proteome</keyword>
<gene>
    <name evidence="1" type="ORF">QIS74_13306</name>
</gene>
<name>A0AAV9STJ6_9PEZI</name>
<dbReference type="EMBL" id="JASAOK010000054">
    <property type="protein sequence ID" value="KAK6206818.1"/>
    <property type="molecule type" value="Genomic_DNA"/>
</dbReference>
<accession>A0AAV9STJ6</accession>
<dbReference type="AlphaFoldDB" id="A0AAV9STJ6"/>
<comment type="caution">
    <text evidence="1">The sequence shown here is derived from an EMBL/GenBank/DDBJ whole genome shotgun (WGS) entry which is preliminary data.</text>
</comment>